<dbReference type="PANTHER" id="PTHR43900:SF3">
    <property type="entry name" value="GLUTATHIONE S-TRANSFERASE RHO"/>
    <property type="match status" value="1"/>
</dbReference>
<dbReference type="SUPFAM" id="SSF52833">
    <property type="entry name" value="Thioredoxin-like"/>
    <property type="match status" value="1"/>
</dbReference>
<feature type="domain" description="GST N-terminal" evidence="5">
    <location>
        <begin position="1"/>
        <end position="80"/>
    </location>
</feature>
<dbReference type="SUPFAM" id="SSF47616">
    <property type="entry name" value="GST C-terminal domain-like"/>
    <property type="match status" value="1"/>
</dbReference>
<evidence type="ECO:0000259" key="5">
    <source>
        <dbReference type="PROSITE" id="PS50404"/>
    </source>
</evidence>
<evidence type="ECO:0000259" key="6">
    <source>
        <dbReference type="PROSITE" id="PS50405"/>
    </source>
</evidence>
<dbReference type="PROSITE" id="PS50404">
    <property type="entry name" value="GST_NTER"/>
    <property type="match status" value="1"/>
</dbReference>
<dbReference type="SFLD" id="SFLDG00358">
    <property type="entry name" value="Main_(cytGST)"/>
    <property type="match status" value="1"/>
</dbReference>
<dbReference type="PROSITE" id="PS50405">
    <property type="entry name" value="GST_CTER"/>
    <property type="match status" value="1"/>
</dbReference>
<dbReference type="InterPro" id="IPR036282">
    <property type="entry name" value="Glutathione-S-Trfase_C_sf"/>
</dbReference>
<dbReference type="InterPro" id="IPR004045">
    <property type="entry name" value="Glutathione_S-Trfase_N"/>
</dbReference>
<evidence type="ECO:0000313" key="8">
    <source>
        <dbReference type="Proteomes" id="UP001219355"/>
    </source>
</evidence>
<dbReference type="Pfam" id="PF00043">
    <property type="entry name" value="GST_C"/>
    <property type="match status" value="1"/>
</dbReference>
<evidence type="ECO:0000256" key="4">
    <source>
        <dbReference type="RuleBase" id="RU003494"/>
    </source>
</evidence>
<dbReference type="SFLD" id="SFLDS00019">
    <property type="entry name" value="Glutathione_Transferase_(cytos"/>
    <property type="match status" value="1"/>
</dbReference>
<dbReference type="GO" id="GO:0004364">
    <property type="term" value="F:glutathione transferase activity"/>
    <property type="evidence" value="ECO:0007669"/>
    <property type="project" value="UniProtKB-EC"/>
</dbReference>
<dbReference type="AlphaFoldDB" id="A0AAF0DDG0"/>
<dbReference type="EMBL" id="CP120627">
    <property type="protein sequence ID" value="WEW56273.1"/>
    <property type="molecule type" value="Genomic_DNA"/>
</dbReference>
<dbReference type="GO" id="GO:0005737">
    <property type="term" value="C:cytoplasm"/>
    <property type="evidence" value="ECO:0007669"/>
    <property type="project" value="TreeGrafter"/>
</dbReference>
<dbReference type="InterPro" id="IPR040079">
    <property type="entry name" value="Glutathione_S-Trfase"/>
</dbReference>
<dbReference type="GO" id="GO:0006749">
    <property type="term" value="P:glutathione metabolic process"/>
    <property type="evidence" value="ECO:0007669"/>
    <property type="project" value="TreeGrafter"/>
</dbReference>
<dbReference type="EC" id="2.5.1.18" evidence="1"/>
<reference evidence="7" key="1">
    <citation type="submission" date="2023-03" db="EMBL/GenBank/DDBJ databases">
        <title>Emydomyces testavorans Genome Sequence.</title>
        <authorList>
            <person name="Hoyer L."/>
        </authorList>
    </citation>
    <scope>NUCLEOTIDE SEQUENCE</scope>
    <source>
        <strain evidence="7">16-2883</strain>
    </source>
</reference>
<dbReference type="InterPro" id="IPR010987">
    <property type="entry name" value="Glutathione-S-Trfase_C-like"/>
</dbReference>
<protein>
    <recommendedName>
        <fullName evidence="1">glutathione transferase</fullName>
        <ecNumber evidence="1">2.5.1.18</ecNumber>
    </recommendedName>
</protein>
<evidence type="ECO:0000256" key="1">
    <source>
        <dbReference type="ARBA" id="ARBA00012452"/>
    </source>
</evidence>
<accession>A0AAF0DDG0</accession>
<name>A0AAF0DDG0_9EURO</name>
<dbReference type="InterPro" id="IPR004046">
    <property type="entry name" value="GST_C"/>
</dbReference>
<evidence type="ECO:0000313" key="7">
    <source>
        <dbReference type="EMBL" id="WEW56273.1"/>
    </source>
</evidence>
<gene>
    <name evidence="7" type="primary">HPM2</name>
    <name evidence="7" type="ORF">PRK78_001716</name>
</gene>
<dbReference type="Proteomes" id="UP001219355">
    <property type="component" value="Chromosome 1"/>
</dbReference>
<comment type="catalytic activity">
    <reaction evidence="3">
        <text>RX + glutathione = an S-substituted glutathione + a halide anion + H(+)</text>
        <dbReference type="Rhea" id="RHEA:16437"/>
        <dbReference type="ChEBI" id="CHEBI:15378"/>
        <dbReference type="ChEBI" id="CHEBI:16042"/>
        <dbReference type="ChEBI" id="CHEBI:17792"/>
        <dbReference type="ChEBI" id="CHEBI:57925"/>
        <dbReference type="ChEBI" id="CHEBI:90779"/>
        <dbReference type="EC" id="2.5.1.18"/>
    </reaction>
</comment>
<dbReference type="PANTHER" id="PTHR43900">
    <property type="entry name" value="GLUTATHIONE S-TRANSFERASE RHO"/>
    <property type="match status" value="1"/>
</dbReference>
<dbReference type="Gene3D" id="3.40.30.10">
    <property type="entry name" value="Glutaredoxin"/>
    <property type="match status" value="1"/>
</dbReference>
<organism evidence="7 8">
    <name type="scientific">Emydomyces testavorans</name>
    <dbReference type="NCBI Taxonomy" id="2070801"/>
    <lineage>
        <taxon>Eukaryota</taxon>
        <taxon>Fungi</taxon>
        <taxon>Dikarya</taxon>
        <taxon>Ascomycota</taxon>
        <taxon>Pezizomycotina</taxon>
        <taxon>Eurotiomycetes</taxon>
        <taxon>Eurotiomycetidae</taxon>
        <taxon>Onygenales</taxon>
        <taxon>Nannizziopsiaceae</taxon>
        <taxon>Emydomyces</taxon>
    </lineage>
</organism>
<dbReference type="FunFam" id="3.40.30.10:FF:000039">
    <property type="entry name" value="Glutathione S-transferase domain"/>
    <property type="match status" value="1"/>
</dbReference>
<evidence type="ECO:0000256" key="2">
    <source>
        <dbReference type="ARBA" id="ARBA00022679"/>
    </source>
</evidence>
<evidence type="ECO:0000256" key="3">
    <source>
        <dbReference type="ARBA" id="ARBA00047960"/>
    </source>
</evidence>
<sequence length="220" mass="24814">MVLKLYGSALSTARVLVTILEKELPYEHILIDIAKGDQKDEAYKKLQPFGKVPVLEDDGFFIFESRAICKYLARKYTSGTKLIPDEGDYKAYGLFEQACSVEQSYFAAASETLGTELVIKKVSKRRWSRMKGLGPPDEARIAQAESDLDTVFAVYDNILAKQKYLAGDELTLADLFHLPNASALKAFGYQKTFEKYPNVDKWFESLQERETWIKATALAG</sequence>
<comment type="similarity">
    <text evidence="4">Belongs to the GST superfamily.</text>
</comment>
<feature type="domain" description="GST C-terminal" evidence="6">
    <location>
        <begin position="88"/>
        <end position="220"/>
    </location>
</feature>
<dbReference type="GO" id="GO:0043295">
    <property type="term" value="F:glutathione binding"/>
    <property type="evidence" value="ECO:0007669"/>
    <property type="project" value="TreeGrafter"/>
</dbReference>
<dbReference type="Gene3D" id="1.20.1050.10">
    <property type="match status" value="1"/>
</dbReference>
<dbReference type="Pfam" id="PF02798">
    <property type="entry name" value="GST_N"/>
    <property type="match status" value="1"/>
</dbReference>
<proteinExistence type="inferred from homology"/>
<keyword evidence="2 7" id="KW-0808">Transferase</keyword>
<keyword evidence="8" id="KW-1185">Reference proteome</keyword>
<dbReference type="InterPro" id="IPR036249">
    <property type="entry name" value="Thioredoxin-like_sf"/>
</dbReference>